<name>A0A0U0R8E2_MYCTX</name>
<protein>
    <submittedName>
        <fullName evidence="2">Uncharacterized protein</fullName>
    </submittedName>
</protein>
<accession>A0A0U0R8E2</accession>
<dbReference type="EMBL" id="CSAE01000225">
    <property type="protein sequence ID" value="COV86485.1"/>
    <property type="molecule type" value="Genomic_DNA"/>
</dbReference>
<dbReference type="Proteomes" id="UP000038802">
    <property type="component" value="Unassembled WGS sequence"/>
</dbReference>
<organism evidence="2 3">
    <name type="scientific">Mycobacterium tuberculosis</name>
    <dbReference type="NCBI Taxonomy" id="1773"/>
    <lineage>
        <taxon>Bacteria</taxon>
        <taxon>Bacillati</taxon>
        <taxon>Actinomycetota</taxon>
        <taxon>Actinomycetes</taxon>
        <taxon>Mycobacteriales</taxon>
        <taxon>Mycobacteriaceae</taxon>
        <taxon>Mycobacterium</taxon>
        <taxon>Mycobacterium tuberculosis complex</taxon>
    </lineage>
</organism>
<feature type="region of interest" description="Disordered" evidence="1">
    <location>
        <begin position="24"/>
        <end position="45"/>
    </location>
</feature>
<sequence length="78" mass="8330">MTRNMSAKDSAADFARSWRYRATESMPWSRKNASRNRTADSSSASIRDASCGCALPATAPTCGSSSTWASAPPPKSKQ</sequence>
<feature type="region of interest" description="Disordered" evidence="1">
    <location>
        <begin position="58"/>
        <end position="78"/>
    </location>
</feature>
<proteinExistence type="predicted"/>
<dbReference type="AlphaFoldDB" id="A0A0U0R8E2"/>
<evidence type="ECO:0000313" key="2">
    <source>
        <dbReference type="EMBL" id="COV86485.1"/>
    </source>
</evidence>
<evidence type="ECO:0000313" key="3">
    <source>
        <dbReference type="Proteomes" id="UP000038802"/>
    </source>
</evidence>
<gene>
    <name evidence="2" type="ORF">ERS007703_02196</name>
</gene>
<evidence type="ECO:0000256" key="1">
    <source>
        <dbReference type="SAM" id="MobiDB-lite"/>
    </source>
</evidence>
<reference evidence="3" key="1">
    <citation type="submission" date="2015-03" db="EMBL/GenBank/DDBJ databases">
        <authorList>
            <consortium name="Pathogen Informatics"/>
        </authorList>
    </citation>
    <scope>NUCLEOTIDE SEQUENCE [LARGE SCALE GENOMIC DNA]</scope>
    <source>
        <strain evidence="3">K00500041</strain>
    </source>
</reference>